<evidence type="ECO:0000256" key="6">
    <source>
        <dbReference type="ARBA" id="ARBA00023125"/>
    </source>
</evidence>
<dbReference type="GO" id="GO:0003700">
    <property type="term" value="F:DNA-binding transcription factor activity"/>
    <property type="evidence" value="ECO:0007669"/>
    <property type="project" value="InterPro"/>
</dbReference>
<dbReference type="Gene3D" id="3.40.50.2300">
    <property type="match status" value="1"/>
</dbReference>
<dbReference type="PANTHER" id="PTHR45526:SF1">
    <property type="entry name" value="TRANSCRIPTIONAL REGULATORY PROTEIN DCUR-RELATED"/>
    <property type="match status" value="1"/>
</dbReference>
<evidence type="ECO:0000256" key="5">
    <source>
        <dbReference type="ARBA" id="ARBA00023015"/>
    </source>
</evidence>
<evidence type="ECO:0000256" key="3">
    <source>
        <dbReference type="ARBA" id="ARBA00022553"/>
    </source>
</evidence>
<evidence type="ECO:0000256" key="2">
    <source>
        <dbReference type="ARBA" id="ARBA00022490"/>
    </source>
</evidence>
<keyword evidence="5 9" id="KW-0805">Transcription regulation</keyword>
<dbReference type="PROSITE" id="PS50110">
    <property type="entry name" value="RESPONSE_REGULATORY"/>
    <property type="match status" value="1"/>
</dbReference>
<dbReference type="InterPro" id="IPR051271">
    <property type="entry name" value="2C-system_Tx_regulators"/>
</dbReference>
<dbReference type="Proteomes" id="UP000017081">
    <property type="component" value="Unassembled WGS sequence"/>
</dbReference>
<protein>
    <recommendedName>
        <fullName evidence="9">Transcriptional regulatory protein</fullName>
    </recommendedName>
</protein>
<feature type="modified residue" description="4-aspartylphosphate" evidence="10">
    <location>
        <position position="54"/>
    </location>
</feature>
<dbReference type="GO" id="GO:0003677">
    <property type="term" value="F:DNA binding"/>
    <property type="evidence" value="ECO:0007669"/>
    <property type="project" value="UniProtKB-KW"/>
</dbReference>
<evidence type="ECO:0000313" key="13">
    <source>
        <dbReference type="Proteomes" id="UP000017081"/>
    </source>
</evidence>
<feature type="domain" description="Response regulatory" evidence="11">
    <location>
        <begin position="3"/>
        <end position="119"/>
    </location>
</feature>
<keyword evidence="3 10" id="KW-0597">Phosphoprotein</keyword>
<keyword evidence="6 9" id="KW-0238">DNA-binding</keyword>
<dbReference type="InterPro" id="IPR001789">
    <property type="entry name" value="Sig_transdc_resp-reg_receiver"/>
</dbReference>
<name>U7UXK2_9FUSO</name>
<keyword evidence="13" id="KW-1185">Reference proteome</keyword>
<evidence type="ECO:0000259" key="11">
    <source>
        <dbReference type="PROSITE" id="PS50110"/>
    </source>
</evidence>
<dbReference type="eggNOG" id="COG4565">
    <property type="taxonomic scope" value="Bacteria"/>
</dbReference>
<keyword evidence="2 9" id="KW-0963">Cytoplasm</keyword>
<proteinExistence type="predicted"/>
<evidence type="ECO:0000256" key="4">
    <source>
        <dbReference type="ARBA" id="ARBA00023012"/>
    </source>
</evidence>
<dbReference type="AlphaFoldDB" id="U7UXK2"/>
<gene>
    <name evidence="12" type="ORF">HMPREF0202_02953</name>
</gene>
<dbReference type="PANTHER" id="PTHR45526">
    <property type="entry name" value="TRANSCRIPTIONAL REGULATORY PROTEIN DPIA"/>
    <property type="match status" value="1"/>
</dbReference>
<evidence type="ECO:0000313" key="12">
    <source>
        <dbReference type="EMBL" id="ERT63183.1"/>
    </source>
</evidence>
<dbReference type="RefSeq" id="WP_023052470.1">
    <property type="nucleotide sequence ID" value="NZ_CP173060.2"/>
</dbReference>
<comment type="subcellular location">
    <subcellularLocation>
        <location evidence="1 9">Cytoplasm</location>
    </subcellularLocation>
</comment>
<dbReference type="Pfam" id="PF00072">
    <property type="entry name" value="Response_reg"/>
    <property type="match status" value="1"/>
</dbReference>
<keyword evidence="7 9" id="KW-0010">Activator</keyword>
<dbReference type="InterPro" id="IPR011006">
    <property type="entry name" value="CheY-like_superfamily"/>
</dbReference>
<reference evidence="12 13" key="1">
    <citation type="submission" date="2013-08" db="EMBL/GenBank/DDBJ databases">
        <authorList>
            <person name="Weinstock G."/>
            <person name="Sodergren E."/>
            <person name="Wylie T."/>
            <person name="Fulton L."/>
            <person name="Fulton R."/>
            <person name="Fronick C."/>
            <person name="O'Laughlin M."/>
            <person name="Godfrey J."/>
            <person name="Miner T."/>
            <person name="Herter B."/>
            <person name="Appelbaum E."/>
            <person name="Cordes M."/>
            <person name="Lek S."/>
            <person name="Wollam A."/>
            <person name="Pepin K.H."/>
            <person name="Palsikar V.B."/>
            <person name="Mitreva M."/>
            <person name="Wilson R.K."/>
        </authorList>
    </citation>
    <scope>NUCLEOTIDE SEQUENCE [LARGE SCALE GENOMIC DNA]</scope>
    <source>
        <strain evidence="12 13">ATCC BAA-474</strain>
    </source>
</reference>
<accession>U7UXK2</accession>
<keyword evidence="8 9" id="KW-0804">Transcription</keyword>
<dbReference type="HOGENOM" id="CLU_000445_39_0_0"/>
<dbReference type="EMBL" id="AXZF01000202">
    <property type="protein sequence ID" value="ERT63183.1"/>
    <property type="molecule type" value="Genomic_DNA"/>
</dbReference>
<evidence type="ECO:0000256" key="10">
    <source>
        <dbReference type="PROSITE-ProRule" id="PRU00169"/>
    </source>
</evidence>
<evidence type="ECO:0000256" key="8">
    <source>
        <dbReference type="ARBA" id="ARBA00023163"/>
    </source>
</evidence>
<comment type="caution">
    <text evidence="12">The sequence shown here is derived from an EMBL/GenBank/DDBJ whole genome shotgun (WGS) entry which is preliminary data.</text>
</comment>
<dbReference type="STRING" id="1319815.HMPREF0202_02953"/>
<keyword evidence="4 9" id="KW-0902">Two-component regulatory system</keyword>
<organism evidence="12 13">
    <name type="scientific">Cetobacterium somerae ATCC BAA-474</name>
    <dbReference type="NCBI Taxonomy" id="1319815"/>
    <lineage>
        <taxon>Bacteria</taxon>
        <taxon>Fusobacteriati</taxon>
        <taxon>Fusobacteriota</taxon>
        <taxon>Fusobacteriia</taxon>
        <taxon>Fusobacteriales</taxon>
        <taxon>Fusobacteriaceae</taxon>
        <taxon>Cetobacterium</taxon>
    </lineage>
</organism>
<dbReference type="SUPFAM" id="SSF52172">
    <property type="entry name" value="CheY-like"/>
    <property type="match status" value="1"/>
</dbReference>
<sequence length="221" mass="25667">MYKVLIVEDDPMVASINSIFLEKYSNLEVVNIAKNEEEVFEILEKNFVDLILCDVYLEESNGIEILKKIRSKGILTDIIFITALNESNKIKEAVAFGAIDFLIKPYNQARLDTAIGKFLKKNELLIKTTMDQEECDEYFSFDSTQTEFPKGINEKTLEKIELFLSENRKKWWNANKLSEELNISTVTLNKYLKYLVSINKLTVNTSYGEVGRPENFYKYHN</sequence>
<dbReference type="GO" id="GO:0000156">
    <property type="term" value="F:phosphorelay response regulator activity"/>
    <property type="evidence" value="ECO:0007669"/>
    <property type="project" value="TreeGrafter"/>
</dbReference>
<evidence type="ECO:0000256" key="9">
    <source>
        <dbReference type="PIRNR" id="PIRNR006171"/>
    </source>
</evidence>
<dbReference type="SMART" id="SM00448">
    <property type="entry name" value="REC"/>
    <property type="match status" value="1"/>
</dbReference>
<dbReference type="InterPro" id="IPR024187">
    <property type="entry name" value="Sig_transdc_resp-reg_cit/mal"/>
</dbReference>
<evidence type="ECO:0000256" key="1">
    <source>
        <dbReference type="ARBA" id="ARBA00004496"/>
    </source>
</evidence>
<dbReference type="PIRSF" id="PIRSF006171">
    <property type="entry name" value="RR_citrat_malat"/>
    <property type="match status" value="1"/>
</dbReference>
<dbReference type="GO" id="GO:0005737">
    <property type="term" value="C:cytoplasm"/>
    <property type="evidence" value="ECO:0007669"/>
    <property type="project" value="UniProtKB-SubCell"/>
</dbReference>
<evidence type="ECO:0000256" key="7">
    <source>
        <dbReference type="ARBA" id="ARBA00023159"/>
    </source>
</evidence>